<dbReference type="AlphaFoldDB" id="A0A448T9A5"/>
<evidence type="ECO:0000313" key="8">
    <source>
        <dbReference type="EMBL" id="VEI76563.1"/>
    </source>
</evidence>
<reference evidence="8" key="1">
    <citation type="submission" date="2018-12" db="EMBL/GenBank/DDBJ databases">
        <authorList>
            <consortium name="Pathogen Informatics"/>
        </authorList>
    </citation>
    <scope>NUCLEOTIDE SEQUENCE [LARGE SCALE GENOMIC DNA]</scope>
    <source>
        <strain evidence="8">NCTC10643</strain>
    </source>
</reference>
<evidence type="ECO:0000256" key="5">
    <source>
        <dbReference type="ARBA" id="ARBA00022691"/>
    </source>
</evidence>
<dbReference type="PANTHER" id="PTHR46429:SF1">
    <property type="entry name" value="23S RRNA (GUANOSINE-2'-O-)-METHYLTRANSFERASE RLMB"/>
    <property type="match status" value="1"/>
</dbReference>
<keyword evidence="3 6" id="KW-0489">Methyltransferase</keyword>
<dbReference type="InterPro" id="IPR013123">
    <property type="entry name" value="SpoU_subst-bd"/>
</dbReference>
<feature type="binding site" evidence="6">
    <location>
        <position position="217"/>
    </location>
    <ligand>
        <name>S-adenosyl-L-methionine</name>
        <dbReference type="ChEBI" id="CHEBI:59789"/>
    </ligand>
</feature>
<evidence type="ECO:0000256" key="4">
    <source>
        <dbReference type="ARBA" id="ARBA00022679"/>
    </source>
</evidence>
<dbReference type="InterPro" id="IPR001537">
    <property type="entry name" value="SpoU_MeTrfase"/>
</dbReference>
<keyword evidence="1 6" id="KW-0963">Cytoplasm</keyword>
<protein>
    <recommendedName>
        <fullName evidence="6">23S rRNA (guanosine-2'-O-)-methyltransferase RlmB</fullName>
        <ecNumber evidence="6">2.1.1.185</ecNumber>
    </recommendedName>
    <alternativeName>
        <fullName evidence="6">23S rRNA (guanosine2251 2'-O)-methyltransferase</fullName>
    </alternativeName>
    <alternativeName>
        <fullName evidence="6">23S rRNA Gm2251 2'-O-methyltransferase</fullName>
    </alternativeName>
</protein>
<keyword evidence="4 6" id="KW-0808">Transferase</keyword>
<dbReference type="SMART" id="SM00967">
    <property type="entry name" value="SpoU_sub_bind"/>
    <property type="match status" value="1"/>
</dbReference>
<dbReference type="SUPFAM" id="SSF55315">
    <property type="entry name" value="L30e-like"/>
    <property type="match status" value="1"/>
</dbReference>
<evidence type="ECO:0000256" key="1">
    <source>
        <dbReference type="ARBA" id="ARBA00022490"/>
    </source>
</evidence>
<dbReference type="InterPro" id="IPR004441">
    <property type="entry name" value="rRNA_MeTrfase_TrmH"/>
</dbReference>
<name>A0A448T9A5_MANHA</name>
<comment type="function">
    <text evidence="6">Specifically methylates the ribose of guanosine 2251 in 23S rRNA.</text>
</comment>
<dbReference type="InterPro" id="IPR029028">
    <property type="entry name" value="Alpha/beta_knot_MTases"/>
</dbReference>
<dbReference type="FunFam" id="3.30.1330.30:FF:000007">
    <property type="entry name" value="23S rRNA methyltransferase"/>
    <property type="match status" value="1"/>
</dbReference>
<evidence type="ECO:0000256" key="2">
    <source>
        <dbReference type="ARBA" id="ARBA00022552"/>
    </source>
</evidence>
<comment type="similarity">
    <text evidence="6">Belongs to the class IV-like SAM-binding methyltransferase superfamily. RNA methyltransferase TrmH family. RlmB subfamily.</text>
</comment>
<dbReference type="InterPro" id="IPR029026">
    <property type="entry name" value="tRNA_m1G_MTases_N"/>
</dbReference>
<dbReference type="Proteomes" id="UP000271188">
    <property type="component" value="Chromosome"/>
</dbReference>
<dbReference type="GO" id="GO:0005829">
    <property type="term" value="C:cytosol"/>
    <property type="evidence" value="ECO:0007669"/>
    <property type="project" value="TreeGrafter"/>
</dbReference>
<accession>A0A448T9A5</accession>
<dbReference type="EMBL" id="LR134495">
    <property type="protein sequence ID" value="VEI76563.1"/>
    <property type="molecule type" value="Genomic_DNA"/>
</dbReference>
<dbReference type="InterPro" id="IPR029064">
    <property type="entry name" value="Ribosomal_eL30-like_sf"/>
</dbReference>
<dbReference type="CDD" id="cd18103">
    <property type="entry name" value="SpoU-like_RlmB"/>
    <property type="match status" value="1"/>
</dbReference>
<evidence type="ECO:0000256" key="6">
    <source>
        <dbReference type="HAMAP-Rule" id="MF_01887"/>
    </source>
</evidence>
<dbReference type="FunFam" id="3.40.1280.10:FF:000005">
    <property type="entry name" value="23S rRNA (guanosine-2'-O-)-methyltransferase RlmB"/>
    <property type="match status" value="1"/>
</dbReference>
<dbReference type="InterPro" id="IPR024915">
    <property type="entry name" value="23S_rRNA_MeTrfase_RlmB"/>
</dbReference>
<comment type="subcellular location">
    <subcellularLocation>
        <location evidence="6">Cytoplasm</location>
    </subcellularLocation>
</comment>
<dbReference type="NCBIfam" id="NF008386">
    <property type="entry name" value="PRK11181.1"/>
    <property type="match status" value="1"/>
</dbReference>
<evidence type="ECO:0000259" key="7">
    <source>
        <dbReference type="SMART" id="SM00967"/>
    </source>
</evidence>
<dbReference type="NCBIfam" id="TIGR00186">
    <property type="entry name" value="rRNA_methyl_3"/>
    <property type="match status" value="1"/>
</dbReference>
<sequence>MSEQIYGIHAVKAFLDNAPERLIEVLVLKGREDKRLMPLLNELQRLGVAIQQVNRQTLDNKSQGEVHQGIIARVVPQKELNEHDLEAILSQKKNPLLLILDGVTDPHNLGACLRTADAAGVDAVIVPKDKSAQLTPTARKVACGAAEVMPLIRVTNLARTMRDLQERHNVWIVGTAGEAESGIYEAKLTGSIALVMGAEGDGMRRLTREHCDQLISIPMAGSVSSLNVSVATGVCLFEIVRQKLAL</sequence>
<dbReference type="HAMAP" id="MF_01887">
    <property type="entry name" value="23SrRNA_methyltr_B"/>
    <property type="match status" value="1"/>
</dbReference>
<evidence type="ECO:0000256" key="3">
    <source>
        <dbReference type="ARBA" id="ARBA00022603"/>
    </source>
</evidence>
<organism evidence="8 9">
    <name type="scientific">Mannheimia haemolytica</name>
    <name type="common">Pasteurella haemolytica</name>
    <dbReference type="NCBI Taxonomy" id="75985"/>
    <lineage>
        <taxon>Bacteria</taxon>
        <taxon>Pseudomonadati</taxon>
        <taxon>Pseudomonadota</taxon>
        <taxon>Gammaproteobacteria</taxon>
        <taxon>Pasteurellales</taxon>
        <taxon>Pasteurellaceae</taxon>
        <taxon>Mannheimia</taxon>
    </lineage>
</organism>
<dbReference type="RefSeq" id="WP_126301686.1">
    <property type="nucleotide sequence ID" value="NZ_LR134495.1"/>
</dbReference>
<dbReference type="Pfam" id="PF08032">
    <property type="entry name" value="SpoU_sub_bind"/>
    <property type="match status" value="1"/>
</dbReference>
<gene>
    <name evidence="6 8" type="primary">rlmB</name>
    <name evidence="8" type="ORF">NCTC10643_00914</name>
</gene>
<dbReference type="Pfam" id="PF00588">
    <property type="entry name" value="SpoU_methylase"/>
    <property type="match status" value="1"/>
</dbReference>
<evidence type="ECO:0000313" key="9">
    <source>
        <dbReference type="Proteomes" id="UP000271188"/>
    </source>
</evidence>
<dbReference type="GO" id="GO:0003723">
    <property type="term" value="F:RNA binding"/>
    <property type="evidence" value="ECO:0007669"/>
    <property type="project" value="InterPro"/>
</dbReference>
<keyword evidence="5 6" id="KW-0949">S-adenosyl-L-methionine</keyword>
<feature type="domain" description="RNA 2-O ribose methyltransferase substrate binding" evidence="7">
    <location>
        <begin position="4"/>
        <end position="80"/>
    </location>
</feature>
<feature type="binding site" evidence="6">
    <location>
        <position position="197"/>
    </location>
    <ligand>
        <name>S-adenosyl-L-methionine</name>
        <dbReference type="ChEBI" id="CHEBI:59789"/>
    </ligand>
</feature>
<dbReference type="PANTHER" id="PTHR46429">
    <property type="entry name" value="23S RRNA (GUANOSINE-2'-O-)-METHYLTRANSFERASE RLMB"/>
    <property type="match status" value="1"/>
</dbReference>
<keyword evidence="2 6" id="KW-0698">rRNA processing</keyword>
<comment type="catalytic activity">
    <reaction evidence="6">
        <text>guanosine(2251) in 23S rRNA + S-adenosyl-L-methionine = 2'-O-methylguanosine(2251) in 23S rRNA + S-adenosyl-L-homocysteine + H(+)</text>
        <dbReference type="Rhea" id="RHEA:24140"/>
        <dbReference type="Rhea" id="RHEA-COMP:10239"/>
        <dbReference type="Rhea" id="RHEA-COMP:10241"/>
        <dbReference type="ChEBI" id="CHEBI:15378"/>
        <dbReference type="ChEBI" id="CHEBI:57856"/>
        <dbReference type="ChEBI" id="CHEBI:59789"/>
        <dbReference type="ChEBI" id="CHEBI:74269"/>
        <dbReference type="ChEBI" id="CHEBI:74445"/>
        <dbReference type="EC" id="2.1.1.185"/>
    </reaction>
</comment>
<proteinExistence type="inferred from homology"/>
<dbReference type="GO" id="GO:0070039">
    <property type="term" value="F:rRNA (guanosine-2'-O-)-methyltransferase activity"/>
    <property type="evidence" value="ECO:0007669"/>
    <property type="project" value="UniProtKB-UniRule"/>
</dbReference>
<dbReference type="Gene3D" id="3.40.1280.10">
    <property type="match status" value="1"/>
</dbReference>
<dbReference type="SUPFAM" id="SSF75217">
    <property type="entry name" value="alpha/beta knot"/>
    <property type="match status" value="1"/>
</dbReference>
<feature type="binding site" evidence="6">
    <location>
        <position position="226"/>
    </location>
    <ligand>
        <name>S-adenosyl-L-methionine</name>
        <dbReference type="ChEBI" id="CHEBI:59789"/>
    </ligand>
</feature>
<dbReference type="EC" id="2.1.1.185" evidence="6"/>
<dbReference type="Gene3D" id="3.30.1330.30">
    <property type="match status" value="1"/>
</dbReference>